<name>A0A6L6J756_9RHOB</name>
<keyword evidence="9" id="KW-0997">Cell inner membrane</keyword>
<evidence type="ECO:0000256" key="9">
    <source>
        <dbReference type="RuleBase" id="RU363064"/>
    </source>
</evidence>
<sequence>MNLDSLESFLGQVGGIVWGPYMLIPLLLGTGLYLTVRLGGIQLLRLGAALRLGLLKRHDDDAEGDISQFEALTTAMAATVGTGNIVGVATAIGIGGPGALFWMWVTAILGMASKYSEAFLGVRFRATDEVGEKNGGPQYYLERGIPNAFGKFLAVAFAIFAVCASFGIGNMTQGNSIAHNLENSFSVPTWITGLVLAGLTLVVLVGGIKSIGKVTAGLVPVMILFYVLGALYILLVNITSVPAAFAEIFSQAFTGTSAAGGFLGSTIMIAVQYGVARGIFSNESGMGSAAIAAASAQTTHPVRQGLVSMTQTFIDTIIVVSCTGLVIITTGVWKEVDAAGQQISASIMTGQAFSHGLPGQWGSWIVTVGLVMFAYSTVLGWAYYGERNVERLFGRPAVMPFRILFSLVVYFGCTVQLGVVWNFSDVMNGLMAIPNLIGLLILSGLIARETKFYLKHDPKLEANRAQIEAFMAGDPGWEEWKASERAR</sequence>
<dbReference type="PRINTS" id="PR00175">
    <property type="entry name" value="NAALASMPORT"/>
</dbReference>
<keyword evidence="11" id="KW-1185">Reference proteome</keyword>
<dbReference type="EMBL" id="WMIE01000004">
    <property type="protein sequence ID" value="MTH77922.1"/>
    <property type="molecule type" value="Genomic_DNA"/>
</dbReference>
<keyword evidence="8 9" id="KW-0472">Membrane</keyword>
<evidence type="ECO:0000256" key="1">
    <source>
        <dbReference type="ARBA" id="ARBA00004651"/>
    </source>
</evidence>
<evidence type="ECO:0000256" key="3">
    <source>
        <dbReference type="ARBA" id="ARBA00022448"/>
    </source>
</evidence>
<dbReference type="Pfam" id="PF01235">
    <property type="entry name" value="Na_Ala_symp"/>
    <property type="match status" value="1"/>
</dbReference>
<feature type="transmembrane region" description="Helical" evidence="9">
    <location>
        <begin position="313"/>
        <end position="333"/>
    </location>
</feature>
<dbReference type="InterPro" id="IPR001463">
    <property type="entry name" value="Na/Ala_symport"/>
</dbReference>
<evidence type="ECO:0000256" key="4">
    <source>
        <dbReference type="ARBA" id="ARBA00022475"/>
    </source>
</evidence>
<keyword evidence="5 9" id="KW-0812">Transmembrane</keyword>
<feature type="transmembrane region" description="Helical" evidence="9">
    <location>
        <begin position="361"/>
        <end position="383"/>
    </location>
</feature>
<comment type="caution">
    <text evidence="10">The sequence shown here is derived from an EMBL/GenBank/DDBJ whole genome shotgun (WGS) entry which is preliminary data.</text>
</comment>
<evidence type="ECO:0000256" key="8">
    <source>
        <dbReference type="ARBA" id="ARBA00023136"/>
    </source>
</evidence>
<dbReference type="OrthoDB" id="9806926at2"/>
<feature type="transmembrane region" description="Helical" evidence="9">
    <location>
        <begin position="248"/>
        <end position="271"/>
    </location>
</feature>
<evidence type="ECO:0000256" key="7">
    <source>
        <dbReference type="ARBA" id="ARBA00022989"/>
    </source>
</evidence>
<dbReference type="NCBIfam" id="TIGR00835">
    <property type="entry name" value="agcS"/>
    <property type="match status" value="1"/>
</dbReference>
<dbReference type="Gene3D" id="1.20.1740.10">
    <property type="entry name" value="Amino acid/polyamine transporter I"/>
    <property type="match status" value="1"/>
</dbReference>
<feature type="transmembrane region" description="Helical" evidence="9">
    <location>
        <begin position="189"/>
        <end position="208"/>
    </location>
</feature>
<dbReference type="AlphaFoldDB" id="A0A6L6J756"/>
<organism evidence="10 11">
    <name type="scientific">Paracoccus aestuariivivens</name>
    <dbReference type="NCBI Taxonomy" id="1820333"/>
    <lineage>
        <taxon>Bacteria</taxon>
        <taxon>Pseudomonadati</taxon>
        <taxon>Pseudomonadota</taxon>
        <taxon>Alphaproteobacteria</taxon>
        <taxon>Rhodobacterales</taxon>
        <taxon>Paracoccaceae</taxon>
        <taxon>Paracoccus</taxon>
    </lineage>
</organism>
<dbReference type="FunFam" id="1.20.1740.10:FF:000004">
    <property type="entry name" value="Sodium:alanine symporter family protein"/>
    <property type="match status" value="1"/>
</dbReference>
<evidence type="ECO:0000313" key="10">
    <source>
        <dbReference type="EMBL" id="MTH77922.1"/>
    </source>
</evidence>
<dbReference type="PANTHER" id="PTHR30330:SF3">
    <property type="entry name" value="TRANSCRIPTIONAL REGULATOR, LRP FAMILY"/>
    <property type="match status" value="1"/>
</dbReference>
<feature type="transmembrane region" description="Helical" evidence="9">
    <location>
        <begin position="403"/>
        <end position="423"/>
    </location>
</feature>
<proteinExistence type="inferred from homology"/>
<comment type="similarity">
    <text evidence="2 9">Belongs to the alanine or glycine:cation symporter (AGCS) (TC 2.A.25) family.</text>
</comment>
<dbReference type="Proteomes" id="UP000478183">
    <property type="component" value="Unassembled WGS sequence"/>
</dbReference>
<accession>A0A6L6J756</accession>
<dbReference type="GO" id="GO:0005886">
    <property type="term" value="C:plasma membrane"/>
    <property type="evidence" value="ECO:0007669"/>
    <property type="project" value="UniProtKB-SubCell"/>
</dbReference>
<feature type="transmembrane region" description="Helical" evidence="9">
    <location>
        <begin position="429"/>
        <end position="447"/>
    </location>
</feature>
<keyword evidence="6 9" id="KW-0769">Symport</keyword>
<keyword evidence="3 9" id="KW-0813">Transport</keyword>
<keyword evidence="4" id="KW-1003">Cell membrane</keyword>
<evidence type="ECO:0000256" key="5">
    <source>
        <dbReference type="ARBA" id="ARBA00022692"/>
    </source>
</evidence>
<evidence type="ECO:0000256" key="6">
    <source>
        <dbReference type="ARBA" id="ARBA00022847"/>
    </source>
</evidence>
<reference evidence="10 11" key="1">
    <citation type="submission" date="2019-11" db="EMBL/GenBank/DDBJ databases">
        <authorList>
            <person name="Dong K."/>
        </authorList>
    </citation>
    <scope>NUCLEOTIDE SEQUENCE [LARGE SCALE GENOMIC DNA]</scope>
    <source>
        <strain evidence="10 11">NBRC 111993</strain>
    </source>
</reference>
<dbReference type="PROSITE" id="PS00873">
    <property type="entry name" value="NA_ALANINE_SYMP"/>
    <property type="match status" value="1"/>
</dbReference>
<dbReference type="GO" id="GO:0005283">
    <property type="term" value="F:amino acid:sodium symporter activity"/>
    <property type="evidence" value="ECO:0007669"/>
    <property type="project" value="InterPro"/>
</dbReference>
<protein>
    <submittedName>
        <fullName evidence="10">Amino acid carrier protein</fullName>
    </submittedName>
</protein>
<feature type="transmembrane region" description="Helical" evidence="9">
    <location>
        <begin position="215"/>
        <end position="236"/>
    </location>
</feature>
<dbReference type="PANTHER" id="PTHR30330">
    <property type="entry name" value="AGSS FAMILY TRANSPORTER, SODIUM-ALANINE"/>
    <property type="match status" value="1"/>
</dbReference>
<comment type="subcellular location">
    <subcellularLocation>
        <location evidence="9">Cell inner membrane</location>
        <topology evidence="9">Multi-pass membrane protein</topology>
    </subcellularLocation>
    <subcellularLocation>
        <location evidence="1">Cell membrane</location>
        <topology evidence="1">Multi-pass membrane protein</topology>
    </subcellularLocation>
</comment>
<evidence type="ECO:0000313" key="11">
    <source>
        <dbReference type="Proteomes" id="UP000478183"/>
    </source>
</evidence>
<gene>
    <name evidence="10" type="ORF">GL286_09305</name>
</gene>
<feature type="transmembrane region" description="Helical" evidence="9">
    <location>
        <begin position="148"/>
        <end position="169"/>
    </location>
</feature>
<feature type="transmembrane region" description="Helical" evidence="9">
    <location>
        <begin position="15"/>
        <end position="36"/>
    </location>
</feature>
<evidence type="ECO:0000256" key="2">
    <source>
        <dbReference type="ARBA" id="ARBA00009261"/>
    </source>
</evidence>
<keyword evidence="7 9" id="KW-1133">Transmembrane helix</keyword>